<dbReference type="STRING" id="1676925.ENSPKIP00000019805"/>
<dbReference type="Proteomes" id="UP000261540">
    <property type="component" value="Unplaced"/>
</dbReference>
<dbReference type="GO" id="GO:0016020">
    <property type="term" value="C:membrane"/>
    <property type="evidence" value="ECO:0007669"/>
    <property type="project" value="InterPro"/>
</dbReference>
<dbReference type="CDD" id="cd06263">
    <property type="entry name" value="MAM"/>
    <property type="match status" value="3"/>
</dbReference>
<organism evidence="2 3">
    <name type="scientific">Paramormyrops kingsleyae</name>
    <dbReference type="NCBI Taxonomy" id="1676925"/>
    <lineage>
        <taxon>Eukaryota</taxon>
        <taxon>Metazoa</taxon>
        <taxon>Chordata</taxon>
        <taxon>Craniata</taxon>
        <taxon>Vertebrata</taxon>
        <taxon>Euteleostomi</taxon>
        <taxon>Actinopterygii</taxon>
        <taxon>Neopterygii</taxon>
        <taxon>Teleostei</taxon>
        <taxon>Osteoglossocephala</taxon>
        <taxon>Osteoglossomorpha</taxon>
        <taxon>Osteoglossiformes</taxon>
        <taxon>Mormyridae</taxon>
        <taxon>Paramormyrops</taxon>
    </lineage>
</organism>
<dbReference type="Gene3D" id="2.60.120.200">
    <property type="match status" value="3"/>
</dbReference>
<dbReference type="Ensembl" id="ENSPKIT00000000406.1">
    <property type="protein sequence ID" value="ENSPKIP00000019805.1"/>
    <property type="gene ID" value="ENSPKIG00000004829.1"/>
</dbReference>
<sequence>MVTPTFIGDQDVALDDMQLLDCSERDVPAGSSRLSCSFEADACAWYNDQGSLASWERVIGKDPWSQQLRPDHDHTSGTGYYLSAQIWRWSVGDVGRVLTRLHDPTPKSGECLKFWYHMDGEGVGTLSIYLQKLDRSRVLLWSEHGNQGDLWRQGRTTVLSHDAPYQVVFEAVTGDGVGMDIAIDDLLILNGPCPPQGFCDFESDPCSWLSVRPLVSGMDWDWTSASSTAGGRGPPVDHTTNSGHYMYYSKSMLTSPTTTNLQSEYLDPTTMGCLVFWYHLSVLYHGKQGRKFTLNMYQQSEDGGRKLVFSKTGSQGELWRLGNIVVEGVWGTGVSGGVAIDDVVLSNGACPPPGVCDFQGSLCGWTNIEAGDQADWLRGRGTSPLPSTGPRVDHTMGSSQGYYVYVDSAVGQKGDKAMLYSEVFQPTQGDGCLSFWYHRHVLGPHSTLEKPRNPFGDDEKDLALLWTEAGSQGDTWIEATVAVSNMEPFWVNEHTCSKASLQPPVYNVKSYLLCHSWNRPIWYVASSISLRYLQ</sequence>
<reference evidence="2" key="2">
    <citation type="submission" date="2025-09" db="UniProtKB">
        <authorList>
            <consortium name="Ensembl"/>
        </authorList>
    </citation>
    <scope>IDENTIFICATION</scope>
</reference>
<dbReference type="InterPro" id="IPR051560">
    <property type="entry name" value="MAM_domain-containing"/>
</dbReference>
<dbReference type="InterPro" id="IPR000998">
    <property type="entry name" value="MAM_dom"/>
</dbReference>
<protein>
    <recommendedName>
        <fullName evidence="1">MAM domain-containing protein</fullName>
    </recommendedName>
</protein>
<dbReference type="PROSITE" id="PS50060">
    <property type="entry name" value="MAM_2"/>
    <property type="match status" value="3"/>
</dbReference>
<evidence type="ECO:0000259" key="1">
    <source>
        <dbReference type="PROSITE" id="PS50060"/>
    </source>
</evidence>
<feature type="domain" description="MAM" evidence="1">
    <location>
        <begin position="197"/>
        <end position="352"/>
    </location>
</feature>
<name>A0A3B3RPL2_9TELE</name>
<accession>A0A3B3RPL2</accession>
<dbReference type="PANTHER" id="PTHR23282">
    <property type="entry name" value="APICAL ENDOSOMAL GLYCOPROTEIN PRECURSOR"/>
    <property type="match status" value="1"/>
</dbReference>
<dbReference type="SUPFAM" id="SSF49899">
    <property type="entry name" value="Concanavalin A-like lectins/glucanases"/>
    <property type="match status" value="3"/>
</dbReference>
<dbReference type="GeneTree" id="ENSGT00940000163883"/>
<dbReference type="Pfam" id="PF00629">
    <property type="entry name" value="MAM"/>
    <property type="match status" value="3"/>
</dbReference>
<evidence type="ECO:0000313" key="3">
    <source>
        <dbReference type="Proteomes" id="UP000261540"/>
    </source>
</evidence>
<dbReference type="AlphaFoldDB" id="A0A3B3RPL2"/>
<dbReference type="InterPro" id="IPR013320">
    <property type="entry name" value="ConA-like_dom_sf"/>
</dbReference>
<dbReference type="PANTHER" id="PTHR23282:SF142">
    <property type="entry name" value="MAM DOMAIN-CONTAINING PROTEIN"/>
    <property type="match status" value="1"/>
</dbReference>
<evidence type="ECO:0000313" key="2">
    <source>
        <dbReference type="Ensembl" id="ENSPKIP00000019805.1"/>
    </source>
</evidence>
<feature type="domain" description="MAM" evidence="1">
    <location>
        <begin position="34"/>
        <end position="195"/>
    </location>
</feature>
<feature type="domain" description="MAM" evidence="1">
    <location>
        <begin position="354"/>
        <end position="491"/>
    </location>
</feature>
<proteinExistence type="predicted"/>
<keyword evidence="3" id="KW-1185">Reference proteome</keyword>
<reference evidence="2" key="1">
    <citation type="submission" date="2025-08" db="UniProtKB">
        <authorList>
            <consortium name="Ensembl"/>
        </authorList>
    </citation>
    <scope>IDENTIFICATION</scope>
</reference>
<dbReference type="SMART" id="SM00137">
    <property type="entry name" value="MAM"/>
    <property type="match status" value="3"/>
</dbReference>